<evidence type="ECO:0000313" key="6">
    <source>
        <dbReference type="EMBL" id="MBB5754378.1"/>
    </source>
</evidence>
<organism evidence="6 7">
    <name type="scientific">Prosthecomicrobium pneumaticum</name>
    <dbReference type="NCBI Taxonomy" id="81895"/>
    <lineage>
        <taxon>Bacteria</taxon>
        <taxon>Pseudomonadati</taxon>
        <taxon>Pseudomonadota</taxon>
        <taxon>Alphaproteobacteria</taxon>
        <taxon>Hyphomicrobiales</taxon>
        <taxon>Kaistiaceae</taxon>
        <taxon>Prosthecomicrobium</taxon>
    </lineage>
</organism>
<dbReference type="AlphaFoldDB" id="A0A7W9FPA1"/>
<keyword evidence="3 6" id="KW-0326">Glycosidase</keyword>
<dbReference type="Pfam" id="PF02922">
    <property type="entry name" value="CBM_48"/>
    <property type="match status" value="1"/>
</dbReference>
<dbReference type="InterPro" id="IPR004193">
    <property type="entry name" value="Glyco_hydro_13_N"/>
</dbReference>
<gene>
    <name evidence="6" type="ORF">GGQ63_003464</name>
</gene>
<feature type="compositionally biased region" description="Basic and acidic residues" evidence="4">
    <location>
        <begin position="466"/>
        <end position="482"/>
    </location>
</feature>
<reference evidence="6 7" key="1">
    <citation type="submission" date="2020-08" db="EMBL/GenBank/DDBJ databases">
        <title>Genomic Encyclopedia of Type Strains, Phase IV (KMG-IV): sequencing the most valuable type-strain genomes for metagenomic binning, comparative biology and taxonomic classification.</title>
        <authorList>
            <person name="Goeker M."/>
        </authorList>
    </citation>
    <scope>NUCLEOTIDE SEQUENCE [LARGE SCALE GENOMIC DNA]</scope>
    <source>
        <strain evidence="6 7">DSM 16268</strain>
    </source>
</reference>
<evidence type="ECO:0000256" key="3">
    <source>
        <dbReference type="ARBA" id="ARBA00023295"/>
    </source>
</evidence>
<dbReference type="InterPro" id="IPR013780">
    <property type="entry name" value="Glyco_hydro_b"/>
</dbReference>
<dbReference type="InterPro" id="IPR011837">
    <property type="entry name" value="Glycogen_debranch_GlgX"/>
</dbReference>
<dbReference type="RefSeq" id="WP_183857829.1">
    <property type="nucleotide sequence ID" value="NZ_JACHOO010000008.1"/>
</dbReference>
<dbReference type="InterPro" id="IPR017853">
    <property type="entry name" value="GH"/>
</dbReference>
<evidence type="ECO:0000259" key="5">
    <source>
        <dbReference type="SMART" id="SM00642"/>
    </source>
</evidence>
<dbReference type="Gene3D" id="3.20.20.80">
    <property type="entry name" value="Glycosidases"/>
    <property type="match status" value="1"/>
</dbReference>
<dbReference type="GO" id="GO:0005980">
    <property type="term" value="P:glycogen catabolic process"/>
    <property type="evidence" value="ECO:0007669"/>
    <property type="project" value="InterPro"/>
</dbReference>
<evidence type="ECO:0000313" key="7">
    <source>
        <dbReference type="Proteomes" id="UP000523821"/>
    </source>
</evidence>
<evidence type="ECO:0000256" key="2">
    <source>
        <dbReference type="ARBA" id="ARBA00022801"/>
    </source>
</evidence>
<dbReference type="EMBL" id="JACHOO010000008">
    <property type="protein sequence ID" value="MBB5754378.1"/>
    <property type="molecule type" value="Genomic_DNA"/>
</dbReference>
<dbReference type="Proteomes" id="UP000523821">
    <property type="component" value="Unassembled WGS sequence"/>
</dbReference>
<dbReference type="PANTHER" id="PTHR43002">
    <property type="entry name" value="GLYCOGEN DEBRANCHING ENZYME"/>
    <property type="match status" value="1"/>
</dbReference>
<dbReference type="EC" id="3.2.1.-" evidence="6"/>
<dbReference type="CDD" id="cd02856">
    <property type="entry name" value="E_set_GDE_Isoamylase_N"/>
    <property type="match status" value="1"/>
</dbReference>
<dbReference type="NCBIfam" id="TIGR02100">
    <property type="entry name" value="glgX_debranch"/>
    <property type="match status" value="1"/>
</dbReference>
<dbReference type="InterPro" id="IPR006047">
    <property type="entry name" value="GH13_cat_dom"/>
</dbReference>
<dbReference type="Gene3D" id="2.60.40.10">
    <property type="entry name" value="Immunoglobulins"/>
    <property type="match status" value="1"/>
</dbReference>
<dbReference type="InterPro" id="IPR014756">
    <property type="entry name" value="Ig_E-set"/>
</dbReference>
<dbReference type="SMART" id="SM00642">
    <property type="entry name" value="Aamy"/>
    <property type="match status" value="1"/>
</dbReference>
<keyword evidence="7" id="KW-1185">Reference proteome</keyword>
<evidence type="ECO:0000256" key="1">
    <source>
        <dbReference type="ARBA" id="ARBA00008061"/>
    </source>
</evidence>
<protein>
    <submittedName>
        <fullName evidence="6">Glycogen operon protein</fullName>
        <ecNumber evidence="6">3.2.1.-</ecNumber>
    </submittedName>
</protein>
<dbReference type="SUPFAM" id="SSF51011">
    <property type="entry name" value="Glycosyl hydrolase domain"/>
    <property type="match status" value="1"/>
</dbReference>
<dbReference type="InterPro" id="IPR013783">
    <property type="entry name" value="Ig-like_fold"/>
</dbReference>
<accession>A0A7W9FPA1</accession>
<dbReference type="GO" id="GO:0004135">
    <property type="term" value="F:amylo-alpha-1,6-glucosidase activity"/>
    <property type="evidence" value="ECO:0007669"/>
    <property type="project" value="InterPro"/>
</dbReference>
<sequence>MSRITPGYSHPLGATEDEGGVNFALFSDNAEGVVLCLYDESGQNETERIPVTECTNGVWHVHVGGVHRGQVYGYRVYGPWAPEQGHRFNDAKLLIDPYAKALVGDLVWDDAVYGYPVGPGDDADLTKDERDSAPFVPKARVVGKQRPAAPRRPPIPWHKTVIYEAHTRGLTMQCPLVPEDSRGTFDALGEPALLDYLVDLGVTTVELLPVHAFVQDRHLVERGLSNYWGYNTLNFFAPERRYLGEAELESIGRAVDQIHEAGLELILDVVYNHTGEGNHLGPTMSFKGIDNASYYRLLPDQPRFYDNLTGTGNALNTDHPRVLQMVMDSLRHWATAYEVDGFRFDLATTLGRRPTGFDPGHAFFAAILQDPVLGGMKLIAEPWDVGPGGYQLGNFPAGFSEWNGDYRDVVREFWIGGEGLLGAFATRFAASNDLFGDGRRRPWSSVNFITAHDGFTLHDLVSYNDKHNEANGENNQDGHSDNKSWNCGAEGETEDEGILRLRAQQKRNLIATLFLSQGVPMLLAGDELGNSQGGNNNAYCQDNEIGWVDWSKPDGELTAFVKKMIRLRAEHSVLSRPEFATGARNSRGQPDIAWFSAGGERMSDKEWSAPHVKCLTVRLAPQREGEASLLILLNGSDNGVHFRIPKDETPQWRCLVDTADGAEGEAVKPGDERIVPPRGLQVWAGRLPPRQTRSD</sequence>
<dbReference type="Gene3D" id="2.60.40.1180">
    <property type="entry name" value="Golgi alpha-mannosidase II"/>
    <property type="match status" value="1"/>
</dbReference>
<feature type="domain" description="Glycosyl hydrolase family 13 catalytic" evidence="5">
    <location>
        <begin position="179"/>
        <end position="568"/>
    </location>
</feature>
<dbReference type="SUPFAM" id="SSF51445">
    <property type="entry name" value="(Trans)glycosidases"/>
    <property type="match status" value="1"/>
</dbReference>
<keyword evidence="2 6" id="KW-0378">Hydrolase</keyword>
<evidence type="ECO:0000256" key="4">
    <source>
        <dbReference type="SAM" id="MobiDB-lite"/>
    </source>
</evidence>
<comment type="similarity">
    <text evidence="1">Belongs to the glycosyl hydrolase 13 family.</text>
</comment>
<comment type="caution">
    <text evidence="6">The sequence shown here is derived from an EMBL/GenBank/DDBJ whole genome shotgun (WGS) entry which is preliminary data.</text>
</comment>
<proteinExistence type="inferred from homology"/>
<dbReference type="SUPFAM" id="SSF81296">
    <property type="entry name" value="E set domains"/>
    <property type="match status" value="1"/>
</dbReference>
<dbReference type="Pfam" id="PF00128">
    <property type="entry name" value="Alpha-amylase"/>
    <property type="match status" value="1"/>
</dbReference>
<dbReference type="InterPro" id="IPR044505">
    <property type="entry name" value="GlgX_Isoamylase_N_E_set"/>
</dbReference>
<feature type="region of interest" description="Disordered" evidence="4">
    <location>
        <begin position="466"/>
        <end position="489"/>
    </location>
</feature>
<dbReference type="CDD" id="cd11326">
    <property type="entry name" value="AmyAc_Glg_debranch"/>
    <property type="match status" value="1"/>
</dbReference>
<name>A0A7W9FPA1_9HYPH</name>